<dbReference type="Gene3D" id="3.30.420.40">
    <property type="match status" value="2"/>
</dbReference>
<dbReference type="RefSeq" id="WP_036082078.1">
    <property type="nucleotide sequence ID" value="NZ_JPGK01000004.1"/>
</dbReference>
<dbReference type="NCBIfam" id="TIGR03725">
    <property type="entry name" value="T6A_YeaZ"/>
    <property type="match status" value="1"/>
</dbReference>
<organism evidence="2 3">
    <name type="scientific">Leptospirillum ferriphilum</name>
    <dbReference type="NCBI Taxonomy" id="178606"/>
    <lineage>
        <taxon>Bacteria</taxon>
        <taxon>Pseudomonadati</taxon>
        <taxon>Nitrospirota</taxon>
        <taxon>Nitrospiria</taxon>
        <taxon>Nitrospirales</taxon>
        <taxon>Nitrospiraceae</taxon>
        <taxon>Leptospirillum</taxon>
    </lineage>
</organism>
<protein>
    <submittedName>
        <fullName evidence="2">TsaB protein</fullName>
    </submittedName>
</protein>
<name>A0A094WCE3_9BACT</name>
<dbReference type="InterPro" id="IPR000905">
    <property type="entry name" value="Gcp-like_dom"/>
</dbReference>
<comment type="caution">
    <text evidence="2">The sequence shown here is derived from an EMBL/GenBank/DDBJ whole genome shotgun (WGS) entry which is preliminary data.</text>
</comment>
<gene>
    <name evidence="2" type="ORF">LptCag_0776</name>
</gene>
<dbReference type="SUPFAM" id="SSF53067">
    <property type="entry name" value="Actin-like ATPase domain"/>
    <property type="match status" value="1"/>
</dbReference>
<reference evidence="2 3" key="1">
    <citation type="submission" date="2014-06" db="EMBL/GenBank/DDBJ databases">
        <title>Draft genome sequence of iron oxidizing acidophile Leptospirillum ferriphilum DSM14647.</title>
        <authorList>
            <person name="Cardenas J.P."/>
            <person name="Lazcano M."/>
            <person name="Ossandon F.J."/>
            <person name="Corbett M."/>
            <person name="Holmes D.S."/>
            <person name="Watkin E."/>
        </authorList>
    </citation>
    <scope>NUCLEOTIDE SEQUENCE [LARGE SCALE GENOMIC DNA]</scope>
    <source>
        <strain evidence="2 3">DSM 14647</strain>
    </source>
</reference>
<dbReference type="GO" id="GO:0002949">
    <property type="term" value="P:tRNA threonylcarbamoyladenosine modification"/>
    <property type="evidence" value="ECO:0007669"/>
    <property type="project" value="InterPro"/>
</dbReference>
<feature type="domain" description="Gcp-like" evidence="1">
    <location>
        <begin position="36"/>
        <end position="131"/>
    </location>
</feature>
<accession>A0A094WCE3</accession>
<sequence length="215" mass="23541">MIHLAVETSTELLGMALLEDGNLLGEISVRAKTGASEVLVQALDLLLISRKIEPASIRMVSCSRGPGAYTSLRVGFMFCQGFSEATGAELLAVSPLDVLVREWKSSEEELVLPVLNARQGQVTAALVKGEGERDSGFMPVPENPEDLVQRLPRTSIRIVGPGRVLVEPWRLSHPEWIWMDGEDLPPRAASQGKLAWERRNLFSDEVGLVYGRAPV</sequence>
<dbReference type="Pfam" id="PF00814">
    <property type="entry name" value="TsaD"/>
    <property type="match status" value="1"/>
</dbReference>
<dbReference type="EMBL" id="JPGK01000004">
    <property type="protein sequence ID" value="KGA94150.1"/>
    <property type="molecule type" value="Genomic_DNA"/>
</dbReference>
<evidence type="ECO:0000259" key="1">
    <source>
        <dbReference type="Pfam" id="PF00814"/>
    </source>
</evidence>
<dbReference type="OrthoDB" id="9809995at2"/>
<proteinExistence type="predicted"/>
<dbReference type="InterPro" id="IPR022496">
    <property type="entry name" value="T6A_TsaB"/>
</dbReference>
<evidence type="ECO:0000313" key="2">
    <source>
        <dbReference type="EMBL" id="KGA94150.1"/>
    </source>
</evidence>
<dbReference type="InterPro" id="IPR043129">
    <property type="entry name" value="ATPase_NBD"/>
</dbReference>
<dbReference type="PATRIC" id="fig|178606.4.peg.1311"/>
<evidence type="ECO:0000313" key="3">
    <source>
        <dbReference type="Proteomes" id="UP000029452"/>
    </source>
</evidence>
<dbReference type="Proteomes" id="UP000029452">
    <property type="component" value="Unassembled WGS sequence"/>
</dbReference>
<dbReference type="AlphaFoldDB" id="A0A094WCE3"/>